<comment type="similarity">
    <text evidence="2">Belongs to the class-V pyridoxal-phosphate-dependent aminotransferase family. Csd subfamily.</text>
</comment>
<protein>
    <recommendedName>
        <fullName evidence="6">Aminotransferase class V domain-containing protein</fullName>
    </recommendedName>
</protein>
<dbReference type="GO" id="GO:0031071">
    <property type="term" value="F:cysteine desulfurase activity"/>
    <property type="evidence" value="ECO:0007669"/>
    <property type="project" value="UniProtKB-EC"/>
</dbReference>
<feature type="non-terminal residue" evidence="7">
    <location>
        <position position="1"/>
    </location>
</feature>
<evidence type="ECO:0000256" key="2">
    <source>
        <dbReference type="ARBA" id="ARBA00010447"/>
    </source>
</evidence>
<evidence type="ECO:0000256" key="3">
    <source>
        <dbReference type="ARBA" id="ARBA00022898"/>
    </source>
</evidence>
<dbReference type="InterPro" id="IPR015424">
    <property type="entry name" value="PyrdxlP-dep_Trfase"/>
</dbReference>
<dbReference type="PROSITE" id="PS00595">
    <property type="entry name" value="AA_TRANSFER_CLASS_5"/>
    <property type="match status" value="1"/>
</dbReference>
<dbReference type="EMBL" id="UINC01041190">
    <property type="protein sequence ID" value="SVB42120.1"/>
    <property type="molecule type" value="Genomic_DNA"/>
</dbReference>
<evidence type="ECO:0000259" key="6">
    <source>
        <dbReference type="Pfam" id="PF00266"/>
    </source>
</evidence>
<sequence>LPFTLVRYPTAIEPFWQSAIIINAEEVSRLFIHRSKIRIDMTLFGFISTGATHVLIFLFNIGAINMKSLDDIHSMLPDMDGFAYFQTSGFSPKLLPVVDEVIHWFRFQSRGPALQTVSQKSQEMFEEARNKVASSINGDSGEIVLSENTTVGINIVANGIDWKPGDNVILSSHEHPGNRLTWYNIADRYGVNLKYLRISNDPTEMLEELKTLIDEATRLISISHVSRRTGVRIPAKEMGHIAHAKDVPVLWDGAQSFGAIPINVRDLNCDFYSFCGHKYIMAPQGTGALYIRKDRIDWLKPSWIGSHSQESFGEAGEMKLLDEAKRFEFGTRNMPDQAGFAKALKIWAAIGWDTVFERLESYTDQLKDALSMIDGVVLETPMAYGDSSGIVTFHIPGMNGAGVLKSLSDREKVLGSPLEFNEESMRISTHVFNTEEHADRLLSGIKRVLMDGVGVNGTEDG</sequence>
<dbReference type="InterPro" id="IPR015422">
    <property type="entry name" value="PyrdxlP-dep_Trfase_small"/>
</dbReference>
<dbReference type="SUPFAM" id="SSF53383">
    <property type="entry name" value="PLP-dependent transferases"/>
    <property type="match status" value="1"/>
</dbReference>
<comment type="catalytic activity">
    <reaction evidence="4">
        <text>(sulfur carrier)-H + L-cysteine = (sulfur carrier)-SH + L-alanine</text>
        <dbReference type="Rhea" id="RHEA:43892"/>
        <dbReference type="Rhea" id="RHEA-COMP:14737"/>
        <dbReference type="Rhea" id="RHEA-COMP:14739"/>
        <dbReference type="ChEBI" id="CHEBI:29917"/>
        <dbReference type="ChEBI" id="CHEBI:35235"/>
        <dbReference type="ChEBI" id="CHEBI:57972"/>
        <dbReference type="ChEBI" id="CHEBI:64428"/>
        <dbReference type="EC" id="2.8.1.7"/>
    </reaction>
</comment>
<proteinExistence type="inferred from homology"/>
<dbReference type="AlphaFoldDB" id="A0A382DUJ8"/>
<feature type="domain" description="Aminotransferase class V" evidence="6">
    <location>
        <begin position="84"/>
        <end position="440"/>
    </location>
</feature>
<dbReference type="Gene3D" id="3.90.1150.10">
    <property type="entry name" value="Aspartate Aminotransferase, domain 1"/>
    <property type="match status" value="1"/>
</dbReference>
<evidence type="ECO:0000313" key="7">
    <source>
        <dbReference type="EMBL" id="SVB42120.1"/>
    </source>
</evidence>
<keyword evidence="3" id="KW-0663">Pyridoxal phosphate</keyword>
<keyword evidence="5" id="KW-0472">Membrane</keyword>
<dbReference type="InterPro" id="IPR000192">
    <property type="entry name" value="Aminotrans_V_dom"/>
</dbReference>
<comment type="cofactor">
    <cofactor evidence="1">
        <name>pyridoxal 5'-phosphate</name>
        <dbReference type="ChEBI" id="CHEBI:597326"/>
    </cofactor>
</comment>
<gene>
    <name evidence="7" type="ORF">METZ01_LOCUS194974</name>
</gene>
<name>A0A382DUJ8_9ZZZZ</name>
<dbReference type="Pfam" id="PF00266">
    <property type="entry name" value="Aminotran_5"/>
    <property type="match status" value="1"/>
</dbReference>
<evidence type="ECO:0000256" key="1">
    <source>
        <dbReference type="ARBA" id="ARBA00001933"/>
    </source>
</evidence>
<dbReference type="PANTHER" id="PTHR43586:SF8">
    <property type="entry name" value="CYSTEINE DESULFURASE 1, CHLOROPLASTIC"/>
    <property type="match status" value="1"/>
</dbReference>
<keyword evidence="5" id="KW-1133">Transmembrane helix</keyword>
<feature type="transmembrane region" description="Helical" evidence="5">
    <location>
        <begin position="43"/>
        <end position="64"/>
    </location>
</feature>
<accession>A0A382DUJ8</accession>
<reference evidence="7" key="1">
    <citation type="submission" date="2018-05" db="EMBL/GenBank/DDBJ databases">
        <authorList>
            <person name="Lanie J.A."/>
            <person name="Ng W.-L."/>
            <person name="Kazmierczak K.M."/>
            <person name="Andrzejewski T.M."/>
            <person name="Davidsen T.M."/>
            <person name="Wayne K.J."/>
            <person name="Tettelin H."/>
            <person name="Glass J.I."/>
            <person name="Rusch D."/>
            <person name="Podicherti R."/>
            <person name="Tsui H.-C.T."/>
            <person name="Winkler M.E."/>
        </authorList>
    </citation>
    <scope>NUCLEOTIDE SEQUENCE</scope>
</reference>
<keyword evidence="5" id="KW-0812">Transmembrane</keyword>
<evidence type="ECO:0000256" key="4">
    <source>
        <dbReference type="ARBA" id="ARBA00050776"/>
    </source>
</evidence>
<dbReference type="Gene3D" id="3.40.640.10">
    <property type="entry name" value="Type I PLP-dependent aspartate aminotransferase-like (Major domain)"/>
    <property type="match status" value="1"/>
</dbReference>
<evidence type="ECO:0000256" key="5">
    <source>
        <dbReference type="SAM" id="Phobius"/>
    </source>
</evidence>
<dbReference type="InterPro" id="IPR015421">
    <property type="entry name" value="PyrdxlP-dep_Trfase_major"/>
</dbReference>
<dbReference type="InterPro" id="IPR020578">
    <property type="entry name" value="Aminotrans_V_PyrdxlP_BS"/>
</dbReference>
<organism evidence="7">
    <name type="scientific">marine metagenome</name>
    <dbReference type="NCBI Taxonomy" id="408172"/>
    <lineage>
        <taxon>unclassified sequences</taxon>
        <taxon>metagenomes</taxon>
        <taxon>ecological metagenomes</taxon>
    </lineage>
</organism>
<dbReference type="PANTHER" id="PTHR43586">
    <property type="entry name" value="CYSTEINE DESULFURASE"/>
    <property type="match status" value="1"/>
</dbReference>